<reference evidence="8" key="1">
    <citation type="submission" date="2020-10" db="EMBL/GenBank/DDBJ databases">
        <authorList>
            <person name="Kusch S."/>
        </authorList>
    </citation>
    <scope>NUCLEOTIDE SEQUENCE</scope>
    <source>
        <strain evidence="8">SwB9</strain>
    </source>
</reference>
<comment type="similarity">
    <text evidence="2">Belongs to the cytochrome P450 family.</text>
</comment>
<dbReference type="Proteomes" id="UP000624404">
    <property type="component" value="Unassembled WGS sequence"/>
</dbReference>
<comment type="cofactor">
    <cofactor evidence="1 7">
        <name>heme</name>
        <dbReference type="ChEBI" id="CHEBI:30413"/>
    </cofactor>
</comment>
<evidence type="ECO:0000256" key="7">
    <source>
        <dbReference type="PIRSR" id="PIRSR602403-1"/>
    </source>
</evidence>
<evidence type="ECO:0000256" key="3">
    <source>
        <dbReference type="ARBA" id="ARBA00022617"/>
    </source>
</evidence>
<dbReference type="PANTHER" id="PTHR24304">
    <property type="entry name" value="CYTOCHROME P450 FAMILY 7"/>
    <property type="match status" value="1"/>
</dbReference>
<dbReference type="InterPro" id="IPR002403">
    <property type="entry name" value="Cyt_P450_E_grp-IV"/>
</dbReference>
<keyword evidence="3 7" id="KW-0349">Heme</keyword>
<gene>
    <name evidence="8" type="ORF">SCLTRI_LOCUS5839</name>
</gene>
<keyword evidence="6" id="KW-0843">Virulence</keyword>
<keyword evidence="9" id="KW-1185">Reference proteome</keyword>
<dbReference type="PRINTS" id="PR00465">
    <property type="entry name" value="EP450IV"/>
</dbReference>
<evidence type="ECO:0000256" key="6">
    <source>
        <dbReference type="ARBA" id="ARBA00023026"/>
    </source>
</evidence>
<organism evidence="8 9">
    <name type="scientific">Sclerotinia trifoliorum</name>
    <dbReference type="NCBI Taxonomy" id="28548"/>
    <lineage>
        <taxon>Eukaryota</taxon>
        <taxon>Fungi</taxon>
        <taxon>Dikarya</taxon>
        <taxon>Ascomycota</taxon>
        <taxon>Pezizomycotina</taxon>
        <taxon>Leotiomycetes</taxon>
        <taxon>Helotiales</taxon>
        <taxon>Sclerotiniaceae</taxon>
        <taxon>Sclerotinia</taxon>
    </lineage>
</organism>
<accession>A0A8H2ZRP8</accession>
<keyword evidence="4 7" id="KW-0479">Metal-binding</keyword>
<dbReference type="PANTHER" id="PTHR24304:SF2">
    <property type="entry name" value="24-HYDROXYCHOLESTEROL 7-ALPHA-HYDROXYLASE"/>
    <property type="match status" value="1"/>
</dbReference>
<dbReference type="Gene3D" id="1.10.630.10">
    <property type="entry name" value="Cytochrome P450"/>
    <property type="match status" value="1"/>
</dbReference>
<evidence type="ECO:0000256" key="1">
    <source>
        <dbReference type="ARBA" id="ARBA00001971"/>
    </source>
</evidence>
<dbReference type="Pfam" id="PF00067">
    <property type="entry name" value="p450"/>
    <property type="match status" value="1"/>
</dbReference>
<dbReference type="GO" id="GO:0016705">
    <property type="term" value="F:oxidoreductase activity, acting on paired donors, with incorporation or reduction of molecular oxygen"/>
    <property type="evidence" value="ECO:0007669"/>
    <property type="project" value="InterPro"/>
</dbReference>
<keyword evidence="5 7" id="KW-0408">Iron</keyword>
<dbReference type="EMBL" id="CAJHIA010000017">
    <property type="protein sequence ID" value="CAD6446126.1"/>
    <property type="molecule type" value="Genomic_DNA"/>
</dbReference>
<evidence type="ECO:0000256" key="4">
    <source>
        <dbReference type="ARBA" id="ARBA00022723"/>
    </source>
</evidence>
<comment type="caution">
    <text evidence="8">The sequence shown here is derived from an EMBL/GenBank/DDBJ whole genome shotgun (WGS) entry which is preliminary data.</text>
</comment>
<dbReference type="OrthoDB" id="1470350at2759"/>
<dbReference type="InterPro" id="IPR036396">
    <property type="entry name" value="Cyt_P450_sf"/>
</dbReference>
<dbReference type="CDD" id="cd11040">
    <property type="entry name" value="CYP7_CYP8-like"/>
    <property type="match status" value="1"/>
</dbReference>
<evidence type="ECO:0000313" key="9">
    <source>
        <dbReference type="Proteomes" id="UP000624404"/>
    </source>
</evidence>
<proteinExistence type="inferred from homology"/>
<dbReference type="GO" id="GO:0008395">
    <property type="term" value="F:steroid hydroxylase activity"/>
    <property type="evidence" value="ECO:0007669"/>
    <property type="project" value="TreeGrafter"/>
</dbReference>
<dbReference type="GO" id="GO:0005506">
    <property type="term" value="F:iron ion binding"/>
    <property type="evidence" value="ECO:0007669"/>
    <property type="project" value="InterPro"/>
</dbReference>
<dbReference type="InterPro" id="IPR050529">
    <property type="entry name" value="CYP450_sterol_14alpha_dmase"/>
</dbReference>
<evidence type="ECO:0000256" key="5">
    <source>
        <dbReference type="ARBA" id="ARBA00023004"/>
    </source>
</evidence>
<sequence>MILNTATEAFPMLLGSSKLGLVLVVLLLLPSTTLVLWRLWAFTIKPILHPSEPKELPYWIPWLGHAIEYIKNGQRVITKARLYFHDSREPFALTLGGEKLYFLTAPEDVVMLYRNTESLAFDRIVHELGITFGVSRLAMDAVYRPPVDDSDDAPAQVMAIKNPKRKSLAHLNNDFWKQQLVPGQHYYDLQDKFFTLLTDSLRPERVRSGGAYVRARNTDGSFTVSLQEWTREVLIDAAVRVFFGHKLLDMSPDLITDFVAFDEHNWKLWYKWPNATDMFAAKSRLASAIERWLCLSDEERGECSFIVATMISTQRAIGMSDKDLAKVLCMVVFVTNTNTPRVCFWSLAYLFHSRELPSRVYEEIESAMAKDSTKEKLSFLMDSSPWLAGLFHETLRLCSASSSIRLVTAPTKIGGKILPVGSRVIVPFRQMHFDERVFGGDIEAFHPERFVENKGLVNSTSYRPFGGGISYCPGRFIARQEVCVFIALLLKGYQTELVGDRKFPKLDAGKPTTGLMDAKIGEEVLLKLTPRS</sequence>
<dbReference type="GO" id="GO:0020037">
    <property type="term" value="F:heme binding"/>
    <property type="evidence" value="ECO:0007669"/>
    <property type="project" value="InterPro"/>
</dbReference>
<name>A0A8H2ZRP8_9HELO</name>
<evidence type="ECO:0000313" key="8">
    <source>
        <dbReference type="EMBL" id="CAD6446126.1"/>
    </source>
</evidence>
<dbReference type="InterPro" id="IPR001128">
    <property type="entry name" value="Cyt_P450"/>
</dbReference>
<evidence type="ECO:0000256" key="2">
    <source>
        <dbReference type="ARBA" id="ARBA00010617"/>
    </source>
</evidence>
<dbReference type="AlphaFoldDB" id="A0A8H2ZRP8"/>
<protein>
    <submittedName>
        <fullName evidence="8">2e5bed58-8b25-417b-ab5c-118505115baa</fullName>
    </submittedName>
</protein>
<feature type="binding site" description="axial binding residue" evidence="7">
    <location>
        <position position="472"/>
    </location>
    <ligand>
        <name>heme</name>
        <dbReference type="ChEBI" id="CHEBI:30413"/>
    </ligand>
    <ligandPart>
        <name>Fe</name>
        <dbReference type="ChEBI" id="CHEBI:18248"/>
    </ligandPart>
</feature>
<dbReference type="SUPFAM" id="SSF48264">
    <property type="entry name" value="Cytochrome P450"/>
    <property type="match status" value="1"/>
</dbReference>